<dbReference type="EMBL" id="BONJ01000001">
    <property type="protein sequence ID" value="GIG12493.1"/>
    <property type="molecule type" value="Genomic_DNA"/>
</dbReference>
<proteinExistence type="predicted"/>
<dbReference type="Proteomes" id="UP000660339">
    <property type="component" value="Unassembled WGS sequence"/>
</dbReference>
<dbReference type="AlphaFoldDB" id="A0A8J3L674"/>
<keyword evidence="3" id="KW-1185">Reference proteome</keyword>
<evidence type="ECO:0000313" key="3">
    <source>
        <dbReference type="Proteomes" id="UP000660339"/>
    </source>
</evidence>
<feature type="region of interest" description="Disordered" evidence="1">
    <location>
        <begin position="52"/>
        <end position="77"/>
    </location>
</feature>
<protein>
    <submittedName>
        <fullName evidence="2">Uncharacterized protein</fullName>
    </submittedName>
</protein>
<comment type="caution">
    <text evidence="2">The sequence shown here is derived from an EMBL/GenBank/DDBJ whole genome shotgun (WGS) entry which is preliminary data.</text>
</comment>
<reference evidence="2" key="1">
    <citation type="submission" date="2021-01" db="EMBL/GenBank/DDBJ databases">
        <title>Whole genome shotgun sequence of Catellatospora methionotrophica NBRC 14553.</title>
        <authorList>
            <person name="Komaki H."/>
            <person name="Tamura T."/>
        </authorList>
    </citation>
    <scope>NUCLEOTIDE SEQUENCE</scope>
    <source>
        <strain evidence="2">NBRC 14553</strain>
    </source>
</reference>
<dbReference type="RefSeq" id="WP_166385091.1">
    <property type="nucleotide sequence ID" value="NZ_BAAATT010000033.1"/>
</dbReference>
<name>A0A8J3L674_9ACTN</name>
<sequence length="191" mass="19797">MSAQRNKALPAAIVLFVLAAVGVAADLAGLVSFSTGLNFPDFFDRPQVAGSAAPTAVTSPAPVGRPARTTAAAKPATPGAKTVRLSVAVDPGSWESVLSFKVTVRNATPGGQVAVEVILPGKRDGSGACPKLTAGPCAVAYADNYVADAAGVCEIYFPWEGGGHEKGWYDVVAYDDRTGRVERVRRAFEVY</sequence>
<organism evidence="2 3">
    <name type="scientific">Catellatospora methionotrophica</name>
    <dbReference type="NCBI Taxonomy" id="121620"/>
    <lineage>
        <taxon>Bacteria</taxon>
        <taxon>Bacillati</taxon>
        <taxon>Actinomycetota</taxon>
        <taxon>Actinomycetes</taxon>
        <taxon>Micromonosporales</taxon>
        <taxon>Micromonosporaceae</taxon>
        <taxon>Catellatospora</taxon>
    </lineage>
</organism>
<evidence type="ECO:0000313" key="2">
    <source>
        <dbReference type="EMBL" id="GIG12493.1"/>
    </source>
</evidence>
<gene>
    <name evidence="2" type="ORF">Cme02nite_08250</name>
</gene>
<accession>A0A8J3L674</accession>
<evidence type="ECO:0000256" key="1">
    <source>
        <dbReference type="SAM" id="MobiDB-lite"/>
    </source>
</evidence>